<dbReference type="OrthoDB" id="5986494at2759"/>
<accession>A0A6S7IKW7</accession>
<sequence length="233" mass="26200">MENFIPGLTPQDFFEVYKVLVKTELLENKSLVSGSEILERFTQDLMIFLDESPEYQIKGEDSIFPEPCSEDRCNNVINKTPQSMVEFLELKDIYEKVQSRAGGGSHQRVASGLINIKATSEGQLCGMNVFVQRMPEAAALCGDVNGRIPLEVNHEDYFKNQQLFSVDLDSVYNTPNGTPVYKLATVDAERRNLFQLIVSLKLIDGTESGPFMSKPFLIRSRKPGSRSNSFEIS</sequence>
<evidence type="ECO:0000313" key="2">
    <source>
        <dbReference type="Proteomes" id="UP001152795"/>
    </source>
</evidence>
<dbReference type="AlphaFoldDB" id="A0A6S7IKW7"/>
<name>A0A6S7IKW7_PARCT</name>
<evidence type="ECO:0000313" key="1">
    <source>
        <dbReference type="EMBL" id="CAB4006422.1"/>
    </source>
</evidence>
<keyword evidence="2" id="KW-1185">Reference proteome</keyword>
<protein>
    <submittedName>
        <fullName evidence="1">Uncharacterized protein</fullName>
    </submittedName>
</protein>
<organism evidence="1 2">
    <name type="scientific">Paramuricea clavata</name>
    <name type="common">Red gorgonian</name>
    <name type="synonym">Violescent sea-whip</name>
    <dbReference type="NCBI Taxonomy" id="317549"/>
    <lineage>
        <taxon>Eukaryota</taxon>
        <taxon>Metazoa</taxon>
        <taxon>Cnidaria</taxon>
        <taxon>Anthozoa</taxon>
        <taxon>Octocorallia</taxon>
        <taxon>Malacalcyonacea</taxon>
        <taxon>Plexauridae</taxon>
        <taxon>Paramuricea</taxon>
    </lineage>
</organism>
<dbReference type="EMBL" id="CACRXK020005504">
    <property type="protein sequence ID" value="CAB4006422.1"/>
    <property type="molecule type" value="Genomic_DNA"/>
</dbReference>
<gene>
    <name evidence="1" type="ORF">PACLA_8A081422</name>
</gene>
<reference evidence="1" key="1">
    <citation type="submission" date="2020-04" db="EMBL/GenBank/DDBJ databases">
        <authorList>
            <person name="Alioto T."/>
            <person name="Alioto T."/>
            <person name="Gomez Garrido J."/>
        </authorList>
    </citation>
    <scope>NUCLEOTIDE SEQUENCE</scope>
    <source>
        <strain evidence="1">A484AB</strain>
    </source>
</reference>
<proteinExistence type="predicted"/>
<comment type="caution">
    <text evidence="1">The sequence shown here is derived from an EMBL/GenBank/DDBJ whole genome shotgun (WGS) entry which is preliminary data.</text>
</comment>
<dbReference type="Proteomes" id="UP001152795">
    <property type="component" value="Unassembled WGS sequence"/>
</dbReference>